<reference evidence="2" key="1">
    <citation type="submission" date="2020-07" db="EMBL/GenBank/DDBJ databases">
        <authorList>
            <person name="Lin J."/>
        </authorList>
    </citation>
    <scope>NUCLEOTIDE SEQUENCE</scope>
</reference>
<protein>
    <submittedName>
        <fullName evidence="2">Uncharacterized protein</fullName>
    </submittedName>
</protein>
<proteinExistence type="predicted"/>
<evidence type="ECO:0000313" key="2">
    <source>
        <dbReference type="EMBL" id="CAD1822994.1"/>
    </source>
</evidence>
<gene>
    <name evidence="2" type="ORF">CB5_LOCUS6205</name>
</gene>
<keyword evidence="1" id="KW-0812">Transmembrane</keyword>
<feature type="transmembrane region" description="Helical" evidence="1">
    <location>
        <begin position="46"/>
        <end position="66"/>
    </location>
</feature>
<evidence type="ECO:0000256" key="1">
    <source>
        <dbReference type="SAM" id="Phobius"/>
    </source>
</evidence>
<organism evidence="2">
    <name type="scientific">Ananas comosus var. bracteatus</name>
    <name type="common">red pineapple</name>
    <dbReference type="NCBI Taxonomy" id="296719"/>
    <lineage>
        <taxon>Eukaryota</taxon>
        <taxon>Viridiplantae</taxon>
        <taxon>Streptophyta</taxon>
        <taxon>Embryophyta</taxon>
        <taxon>Tracheophyta</taxon>
        <taxon>Spermatophyta</taxon>
        <taxon>Magnoliopsida</taxon>
        <taxon>Liliopsida</taxon>
        <taxon>Poales</taxon>
        <taxon>Bromeliaceae</taxon>
        <taxon>Bromelioideae</taxon>
        <taxon>Ananas</taxon>
    </lineage>
</organism>
<name>A0A6V7NXD6_ANACO</name>
<dbReference type="AlphaFoldDB" id="A0A6V7NXD6"/>
<keyword evidence="1" id="KW-1133">Transmembrane helix</keyword>
<sequence length="169" mass="19698">MPRGQTDSKKAKLQELLLGKSEKMQGKIKVVFCAQGRRPVFRVLQAYLYFPLVFSYCTIGHLLRIWRTTLGRLELPLGTAHNRLRLSHFSNKRGSYLLAHFSVLPIQRFEPEYGYELSVPTVRAGLVQQLPPRQLSKRRFGSWRDLQLLIAESKLDPRRFSRSNQIQIF</sequence>
<accession>A0A6V7NXD6</accession>
<keyword evidence="1" id="KW-0472">Membrane</keyword>
<dbReference type="EMBL" id="LR862142">
    <property type="protein sequence ID" value="CAD1822994.1"/>
    <property type="molecule type" value="Genomic_DNA"/>
</dbReference>